<evidence type="ECO:0000313" key="2">
    <source>
        <dbReference type="EMBL" id="PKA46459.1"/>
    </source>
</evidence>
<keyword evidence="3" id="KW-1185">Reference proteome</keyword>
<protein>
    <submittedName>
        <fullName evidence="2">Uncharacterized protein</fullName>
    </submittedName>
</protein>
<feature type="compositionally biased region" description="Basic and acidic residues" evidence="1">
    <location>
        <begin position="22"/>
        <end position="40"/>
    </location>
</feature>
<feature type="region of interest" description="Disordered" evidence="1">
    <location>
        <begin position="1"/>
        <end position="112"/>
    </location>
</feature>
<dbReference type="EMBL" id="KZ454132">
    <property type="protein sequence ID" value="PKA46459.1"/>
    <property type="molecule type" value="Genomic_DNA"/>
</dbReference>
<reference evidence="2 3" key="1">
    <citation type="journal article" date="2017" name="Nature">
        <title>The Apostasia genome and the evolution of orchids.</title>
        <authorList>
            <person name="Zhang G.Q."/>
            <person name="Liu K.W."/>
            <person name="Li Z."/>
            <person name="Lohaus R."/>
            <person name="Hsiao Y.Y."/>
            <person name="Niu S.C."/>
            <person name="Wang J.Y."/>
            <person name="Lin Y.C."/>
            <person name="Xu Q."/>
            <person name="Chen L.J."/>
            <person name="Yoshida K."/>
            <person name="Fujiwara S."/>
            <person name="Wang Z.W."/>
            <person name="Zhang Y.Q."/>
            <person name="Mitsuda N."/>
            <person name="Wang M."/>
            <person name="Liu G.H."/>
            <person name="Pecoraro L."/>
            <person name="Huang H.X."/>
            <person name="Xiao X.J."/>
            <person name="Lin M."/>
            <person name="Wu X.Y."/>
            <person name="Wu W.L."/>
            <person name="Chen Y.Y."/>
            <person name="Chang S.B."/>
            <person name="Sakamoto S."/>
            <person name="Ohme-Takagi M."/>
            <person name="Yagi M."/>
            <person name="Zeng S.J."/>
            <person name="Shen C.Y."/>
            <person name="Yeh C.M."/>
            <person name="Luo Y.B."/>
            <person name="Tsai W.C."/>
            <person name="Van de Peer Y."/>
            <person name="Liu Z.J."/>
        </authorList>
    </citation>
    <scope>NUCLEOTIDE SEQUENCE [LARGE SCALE GENOMIC DNA]</scope>
    <source>
        <strain evidence="3">cv. Shenzhen</strain>
        <tissue evidence="2">Stem</tissue>
    </source>
</reference>
<dbReference type="Proteomes" id="UP000236161">
    <property type="component" value="Unassembled WGS sequence"/>
</dbReference>
<feature type="compositionally biased region" description="Basic and acidic residues" evidence="1">
    <location>
        <begin position="69"/>
        <end position="88"/>
    </location>
</feature>
<gene>
    <name evidence="2" type="ORF">AXF42_Ash012591</name>
</gene>
<evidence type="ECO:0000313" key="3">
    <source>
        <dbReference type="Proteomes" id="UP000236161"/>
    </source>
</evidence>
<proteinExistence type="predicted"/>
<accession>A0A2H9ZT44</accession>
<sequence length="112" mass="13207">MRMPAMATKEEGRRSHSAQHNRTRDRSCQQRPRKKEEEALAHNITELAIARAGDDRRRRKRSPSAQHNGTRDCECRRWARKKKEEEALAHNATQLAIAEEGDERERRRKKKP</sequence>
<name>A0A2H9ZT44_9ASPA</name>
<evidence type="ECO:0000256" key="1">
    <source>
        <dbReference type="SAM" id="MobiDB-lite"/>
    </source>
</evidence>
<organism evidence="2 3">
    <name type="scientific">Apostasia shenzhenica</name>
    <dbReference type="NCBI Taxonomy" id="1088818"/>
    <lineage>
        <taxon>Eukaryota</taxon>
        <taxon>Viridiplantae</taxon>
        <taxon>Streptophyta</taxon>
        <taxon>Embryophyta</taxon>
        <taxon>Tracheophyta</taxon>
        <taxon>Spermatophyta</taxon>
        <taxon>Magnoliopsida</taxon>
        <taxon>Liliopsida</taxon>
        <taxon>Asparagales</taxon>
        <taxon>Orchidaceae</taxon>
        <taxon>Apostasioideae</taxon>
        <taxon>Apostasia</taxon>
    </lineage>
</organism>
<dbReference type="AlphaFoldDB" id="A0A2H9ZT44"/>